<keyword evidence="3" id="KW-1185">Reference proteome</keyword>
<comment type="caution">
    <text evidence="2">The sequence shown here is derived from an EMBL/GenBank/DDBJ whole genome shotgun (WGS) entry which is preliminary data.</text>
</comment>
<dbReference type="Proteomes" id="UP000298030">
    <property type="component" value="Unassembled WGS sequence"/>
</dbReference>
<sequence>MTFISPSPLTPLTLTHPHHTHTPPLLPPIEHNNVTLDSPSFKSTRGIWLRLSQPRDSRIFEAILMVSFPFLPHRPFLFLCATTATSRLFCIRHQPTSPPPPPYLRTPFDHLLFVSTFNNIHILCGMESPRPFHIRPIIFALRTLIIATSYLSLSPCCLGRQATVSYIYMPYSPPGLCALTYVPLPIFVSPAPTYHTLHTPPLLSHRGARNLKVDRHVASPLLQPPPDTAFGFAVNSLFSTTSSLLPPTPLPCVHTYNQLPTEPMCVIEASSFHPTPPKVNR</sequence>
<dbReference type="AlphaFoldDB" id="A0A4Y7TFN9"/>
<name>A0A4Y7TFN9_COPMI</name>
<feature type="region of interest" description="Disordered" evidence="1">
    <location>
        <begin position="1"/>
        <end position="28"/>
    </location>
</feature>
<gene>
    <name evidence="2" type="ORF">FA13DRAFT_228856</name>
</gene>
<protein>
    <submittedName>
        <fullName evidence="2">Uncharacterized protein</fullName>
    </submittedName>
</protein>
<accession>A0A4Y7TFN9</accession>
<evidence type="ECO:0000313" key="3">
    <source>
        <dbReference type="Proteomes" id="UP000298030"/>
    </source>
</evidence>
<dbReference type="EMBL" id="QPFP01000014">
    <property type="protein sequence ID" value="TEB32821.1"/>
    <property type="molecule type" value="Genomic_DNA"/>
</dbReference>
<reference evidence="2 3" key="1">
    <citation type="journal article" date="2019" name="Nat. Ecol. Evol.">
        <title>Megaphylogeny resolves global patterns of mushroom evolution.</title>
        <authorList>
            <person name="Varga T."/>
            <person name="Krizsan K."/>
            <person name="Foldi C."/>
            <person name="Dima B."/>
            <person name="Sanchez-Garcia M."/>
            <person name="Sanchez-Ramirez S."/>
            <person name="Szollosi G.J."/>
            <person name="Szarkandi J.G."/>
            <person name="Papp V."/>
            <person name="Albert L."/>
            <person name="Andreopoulos W."/>
            <person name="Angelini C."/>
            <person name="Antonin V."/>
            <person name="Barry K.W."/>
            <person name="Bougher N.L."/>
            <person name="Buchanan P."/>
            <person name="Buyck B."/>
            <person name="Bense V."/>
            <person name="Catcheside P."/>
            <person name="Chovatia M."/>
            <person name="Cooper J."/>
            <person name="Damon W."/>
            <person name="Desjardin D."/>
            <person name="Finy P."/>
            <person name="Geml J."/>
            <person name="Haridas S."/>
            <person name="Hughes K."/>
            <person name="Justo A."/>
            <person name="Karasinski D."/>
            <person name="Kautmanova I."/>
            <person name="Kiss B."/>
            <person name="Kocsube S."/>
            <person name="Kotiranta H."/>
            <person name="LaButti K.M."/>
            <person name="Lechner B.E."/>
            <person name="Liimatainen K."/>
            <person name="Lipzen A."/>
            <person name="Lukacs Z."/>
            <person name="Mihaltcheva S."/>
            <person name="Morgado L.N."/>
            <person name="Niskanen T."/>
            <person name="Noordeloos M.E."/>
            <person name="Ohm R.A."/>
            <person name="Ortiz-Santana B."/>
            <person name="Ovrebo C."/>
            <person name="Racz N."/>
            <person name="Riley R."/>
            <person name="Savchenko A."/>
            <person name="Shiryaev A."/>
            <person name="Soop K."/>
            <person name="Spirin V."/>
            <person name="Szebenyi C."/>
            <person name="Tomsovsky M."/>
            <person name="Tulloss R.E."/>
            <person name="Uehling J."/>
            <person name="Grigoriev I.V."/>
            <person name="Vagvolgyi C."/>
            <person name="Papp T."/>
            <person name="Martin F.M."/>
            <person name="Miettinen O."/>
            <person name="Hibbett D.S."/>
            <person name="Nagy L.G."/>
        </authorList>
    </citation>
    <scope>NUCLEOTIDE SEQUENCE [LARGE SCALE GENOMIC DNA]</scope>
    <source>
        <strain evidence="2 3">FP101781</strain>
    </source>
</reference>
<evidence type="ECO:0000256" key="1">
    <source>
        <dbReference type="SAM" id="MobiDB-lite"/>
    </source>
</evidence>
<proteinExistence type="predicted"/>
<evidence type="ECO:0000313" key="2">
    <source>
        <dbReference type="EMBL" id="TEB32821.1"/>
    </source>
</evidence>
<organism evidence="2 3">
    <name type="scientific">Coprinellus micaceus</name>
    <name type="common">Glistening ink-cap mushroom</name>
    <name type="synonym">Coprinus micaceus</name>
    <dbReference type="NCBI Taxonomy" id="71717"/>
    <lineage>
        <taxon>Eukaryota</taxon>
        <taxon>Fungi</taxon>
        <taxon>Dikarya</taxon>
        <taxon>Basidiomycota</taxon>
        <taxon>Agaricomycotina</taxon>
        <taxon>Agaricomycetes</taxon>
        <taxon>Agaricomycetidae</taxon>
        <taxon>Agaricales</taxon>
        <taxon>Agaricineae</taxon>
        <taxon>Psathyrellaceae</taxon>
        <taxon>Coprinellus</taxon>
    </lineage>
</organism>